<feature type="transmembrane region" description="Helical" evidence="6">
    <location>
        <begin position="406"/>
        <end position="425"/>
    </location>
</feature>
<evidence type="ECO:0000256" key="4">
    <source>
        <dbReference type="ARBA" id="ARBA00022989"/>
    </source>
</evidence>
<feature type="transmembrane region" description="Helical" evidence="6">
    <location>
        <begin position="152"/>
        <end position="177"/>
    </location>
</feature>
<dbReference type="GO" id="GO:0009734">
    <property type="term" value="P:auxin-activated signaling pathway"/>
    <property type="evidence" value="ECO:0007669"/>
    <property type="project" value="InterPro"/>
</dbReference>
<dbReference type="GO" id="GO:0016020">
    <property type="term" value="C:membrane"/>
    <property type="evidence" value="ECO:0007669"/>
    <property type="project" value="UniProtKB-SubCell"/>
</dbReference>
<dbReference type="STRING" id="65489.A0A0D3FRH3"/>
<reference evidence="7" key="1">
    <citation type="journal article" date="2009" name="Rice">
        <title>De Novo Next Generation Sequencing of Plant Genomes.</title>
        <authorList>
            <person name="Rounsley S."/>
            <person name="Marri P.R."/>
            <person name="Yu Y."/>
            <person name="He R."/>
            <person name="Sisneros N."/>
            <person name="Goicoechea J.L."/>
            <person name="Lee S.J."/>
            <person name="Angelova A."/>
            <person name="Kudrna D."/>
            <person name="Luo M."/>
            <person name="Affourtit J."/>
            <person name="Desany B."/>
            <person name="Knight J."/>
            <person name="Niazi F."/>
            <person name="Egholm M."/>
            <person name="Wing R.A."/>
        </authorList>
    </citation>
    <scope>NUCLEOTIDE SEQUENCE [LARGE SCALE GENOMIC DNA]</scope>
    <source>
        <strain evidence="7">cv. IRGC 105608</strain>
    </source>
</reference>
<evidence type="ECO:0000256" key="3">
    <source>
        <dbReference type="ARBA" id="ARBA00022692"/>
    </source>
</evidence>
<dbReference type="HOGENOM" id="CLU_425419_0_0_1"/>
<keyword evidence="4 6" id="KW-1133">Transmembrane helix</keyword>
<dbReference type="PANTHER" id="PTHR32191">
    <property type="entry name" value="TETRASPANIN-8-RELATED"/>
    <property type="match status" value="1"/>
</dbReference>
<evidence type="ECO:0000256" key="2">
    <source>
        <dbReference type="ARBA" id="ARBA00006840"/>
    </source>
</evidence>
<sequence>MTDLVRDPNTGIFVPRPSPYERWAKRHGLDADPRAMSPIESGCCKPPSSCGLTYVNGTTWISTAASAVAPAIAQQRAFARMPLEDRVRLIKGKSVVLTCVASFILLVGGSINAPKTCTGGMFLGPIIAIGFFLIVIFVVGSFGLKKNDDGIYACYLLCLFFAILLLLVFIIFGYVAVGGIVFRDASNGREYNLKECKRGWLRGHVTHSQHFWATISACLRRSHVCKGMTDLVRDPNTGIFVPRPSPYERWAKRHGLDADPRVMSPVESGCCKPPSSCGLTYVNGTTWISTPASAGAPAAVAQVTNNNNKDDDCSRWSNDHQTLCFQCDSCKAGFLRHTTHAWNVAAIYIIIAFIGLIISISACSLPPWGDQLTGNNNMSSNIGMRMGAIEYRRFMSMSREEQARHLVGMGVVLTLITSILILCTATRAPTHCTRGVFLWPCIAIGLFFMVVFILGLCAAKNNNEDLFACHLLGVFIAILALIGFIIFGYVAIGPGIDLSDVKAREYNLDDYKSGWLRARVDDAAYWATTSACLRGDRGAGCNAMTKLVRDPDSGLFPPSSCGFTYVNGTTWTPTPAAATNNVDCSRWSNDQQKLCFQCDSCKAGFLDHTRKAWSSAAFFPIYCLISAILSCWSGLRYGSGVIHQ</sequence>
<dbReference type="InterPro" id="IPR018499">
    <property type="entry name" value="Tetraspanin/Peripherin"/>
</dbReference>
<evidence type="ECO:0000256" key="1">
    <source>
        <dbReference type="ARBA" id="ARBA00004141"/>
    </source>
</evidence>
<evidence type="ECO:0000313" key="7">
    <source>
        <dbReference type="EnsemblPlants" id="OBART03G41310.1"/>
    </source>
</evidence>
<name>A0A0D3FRH3_9ORYZ</name>
<keyword evidence="5 6" id="KW-0472">Membrane</keyword>
<comment type="similarity">
    <text evidence="2">Belongs to the tetraspanin (TM4SF) family.</text>
</comment>
<feature type="transmembrane region" description="Helical" evidence="6">
    <location>
        <begin position="471"/>
        <end position="492"/>
    </location>
</feature>
<keyword evidence="3 6" id="KW-0812">Transmembrane</keyword>
<dbReference type="AlphaFoldDB" id="A0A0D3FRH3"/>
<feature type="transmembrane region" description="Helical" evidence="6">
    <location>
        <begin position="612"/>
        <end position="635"/>
    </location>
</feature>
<proteinExistence type="inferred from homology"/>
<feature type="transmembrane region" description="Helical" evidence="6">
    <location>
        <begin position="437"/>
        <end position="459"/>
    </location>
</feature>
<accession>A0A0D3FRH3</accession>
<dbReference type="PaxDb" id="65489-OBART03G41310.1"/>
<comment type="subcellular location">
    <subcellularLocation>
        <location evidence="1">Membrane</location>
        <topology evidence="1">Multi-pass membrane protein</topology>
    </subcellularLocation>
</comment>
<keyword evidence="8" id="KW-1185">Reference proteome</keyword>
<protein>
    <recommendedName>
        <fullName evidence="9">Tetraspanin</fullName>
    </recommendedName>
</protein>
<organism evidence="7">
    <name type="scientific">Oryza barthii</name>
    <dbReference type="NCBI Taxonomy" id="65489"/>
    <lineage>
        <taxon>Eukaryota</taxon>
        <taxon>Viridiplantae</taxon>
        <taxon>Streptophyta</taxon>
        <taxon>Embryophyta</taxon>
        <taxon>Tracheophyta</taxon>
        <taxon>Spermatophyta</taxon>
        <taxon>Magnoliopsida</taxon>
        <taxon>Liliopsida</taxon>
        <taxon>Poales</taxon>
        <taxon>Poaceae</taxon>
        <taxon>BOP clade</taxon>
        <taxon>Oryzoideae</taxon>
        <taxon>Oryzeae</taxon>
        <taxon>Oryzinae</taxon>
        <taxon>Oryza</taxon>
    </lineage>
</organism>
<evidence type="ECO:0000313" key="8">
    <source>
        <dbReference type="Proteomes" id="UP000026960"/>
    </source>
</evidence>
<feature type="transmembrane region" description="Helical" evidence="6">
    <location>
        <begin position="95"/>
        <end position="113"/>
    </location>
</feature>
<dbReference type="Gramene" id="OBART03G41310.1">
    <property type="protein sequence ID" value="OBART03G41310.1"/>
    <property type="gene ID" value="OBART03G41310"/>
</dbReference>
<reference evidence="7" key="2">
    <citation type="submission" date="2015-03" db="UniProtKB">
        <authorList>
            <consortium name="EnsemblPlants"/>
        </authorList>
    </citation>
    <scope>IDENTIFICATION</scope>
</reference>
<dbReference type="EnsemblPlants" id="OBART03G41310.1">
    <property type="protein sequence ID" value="OBART03G41310.1"/>
    <property type="gene ID" value="OBART03G41310"/>
</dbReference>
<evidence type="ECO:0008006" key="9">
    <source>
        <dbReference type="Google" id="ProtNLM"/>
    </source>
</evidence>
<feature type="transmembrane region" description="Helical" evidence="6">
    <location>
        <begin position="345"/>
        <end position="368"/>
    </location>
</feature>
<dbReference type="Proteomes" id="UP000026960">
    <property type="component" value="Chromosome 3"/>
</dbReference>
<dbReference type="InterPro" id="IPR044991">
    <property type="entry name" value="TET_plant"/>
</dbReference>
<dbReference type="Pfam" id="PF00335">
    <property type="entry name" value="Tetraspanin"/>
    <property type="match status" value="2"/>
</dbReference>
<evidence type="ECO:0000256" key="6">
    <source>
        <dbReference type="SAM" id="Phobius"/>
    </source>
</evidence>
<feature type="transmembrane region" description="Helical" evidence="6">
    <location>
        <begin position="119"/>
        <end position="140"/>
    </location>
</feature>
<evidence type="ECO:0000256" key="5">
    <source>
        <dbReference type="ARBA" id="ARBA00023136"/>
    </source>
</evidence>